<proteinExistence type="predicted"/>
<accession>A0ABM6JXJ0</accession>
<evidence type="ECO:0000256" key="1">
    <source>
        <dbReference type="SAM" id="Phobius"/>
    </source>
</evidence>
<evidence type="ECO:0000313" key="4">
    <source>
        <dbReference type="EMBL" id="ARF15007.1"/>
    </source>
</evidence>
<feature type="transmembrane region" description="Helical" evidence="1">
    <location>
        <begin position="101"/>
        <end position="121"/>
    </location>
</feature>
<keyword evidence="2" id="KW-0732">Signal</keyword>
<name>A0ABM6JXJ0_SPOUR</name>
<feature type="transmembrane region" description="Helical" evidence="1">
    <location>
        <begin position="133"/>
        <end position="152"/>
    </location>
</feature>
<dbReference type="InterPro" id="IPR016747">
    <property type="entry name" value="Phosphotransbutyrylase"/>
</dbReference>
<keyword evidence="5" id="KW-1185">Reference proteome</keyword>
<dbReference type="InterPro" id="IPR006976">
    <property type="entry name" value="VanZ-like"/>
</dbReference>
<dbReference type="Proteomes" id="UP000192486">
    <property type="component" value="Chromosome"/>
</dbReference>
<dbReference type="PIRSF" id="PIRSF019083">
    <property type="entry name" value="UCP019083_VanZ"/>
    <property type="match status" value="1"/>
</dbReference>
<evidence type="ECO:0000256" key="2">
    <source>
        <dbReference type="SAM" id="SignalP"/>
    </source>
</evidence>
<organism evidence="4 5">
    <name type="scientific">Sporosarcina ureae</name>
    <dbReference type="NCBI Taxonomy" id="1571"/>
    <lineage>
        <taxon>Bacteria</taxon>
        <taxon>Bacillati</taxon>
        <taxon>Bacillota</taxon>
        <taxon>Bacilli</taxon>
        <taxon>Bacillales</taxon>
        <taxon>Caryophanaceae</taxon>
        <taxon>Sporosarcina</taxon>
    </lineage>
</organism>
<dbReference type="NCBIfam" id="NF037970">
    <property type="entry name" value="vanZ_1"/>
    <property type="match status" value="1"/>
</dbReference>
<dbReference type="EMBL" id="CP015108">
    <property type="protein sequence ID" value="ARF15007.1"/>
    <property type="molecule type" value="Genomic_DNA"/>
</dbReference>
<evidence type="ECO:0000313" key="5">
    <source>
        <dbReference type="Proteomes" id="UP000192486"/>
    </source>
</evidence>
<dbReference type="RefSeq" id="WP_029052615.1">
    <property type="nucleotide sequence ID" value="NZ_CP015108.1"/>
</dbReference>
<dbReference type="Pfam" id="PF04892">
    <property type="entry name" value="VanZ"/>
    <property type="match status" value="1"/>
</dbReference>
<feature type="domain" description="VanZ-like" evidence="3">
    <location>
        <begin position="7"/>
        <end position="149"/>
    </location>
</feature>
<keyword evidence="1" id="KW-1133">Transmembrane helix</keyword>
<keyword evidence="1" id="KW-0472">Membrane</keyword>
<reference evidence="4 5" key="1">
    <citation type="submission" date="2016-04" db="EMBL/GenBank/DDBJ databases">
        <title>Comparative Genomics and Epigenetics of Sporosarcina ureae.</title>
        <authorList>
            <person name="Oliver A.S."/>
            <person name="Cooper K.K."/>
        </authorList>
    </citation>
    <scope>NUCLEOTIDE SEQUENCE [LARGE SCALE GENOMIC DNA]</scope>
    <source>
        <strain evidence="4 5">S204</strain>
    </source>
</reference>
<protein>
    <submittedName>
        <fullName evidence="4">Antibiotic resistance protein VanZ</fullName>
    </submittedName>
</protein>
<feature type="chain" id="PRO_5045076709" evidence="2">
    <location>
        <begin position="25"/>
        <end position="158"/>
    </location>
</feature>
<keyword evidence="1" id="KW-0812">Transmembrane</keyword>
<feature type="signal peptide" evidence="2">
    <location>
        <begin position="1"/>
        <end position="24"/>
    </location>
</feature>
<gene>
    <name evidence="4" type="ORF">SporoS204_13120</name>
</gene>
<feature type="transmembrane region" description="Helical" evidence="1">
    <location>
        <begin position="77"/>
        <end position="94"/>
    </location>
</feature>
<evidence type="ECO:0000259" key="3">
    <source>
        <dbReference type="Pfam" id="PF04892"/>
    </source>
</evidence>
<sequence length="158" mass="17927">MKKLLALLLLISILVGLSISSSQTYEQQSLVSTLQQWLPGEPGKTALSTWEFSYWDRTISIEERGYYHFVEFLIRKAAHFFTFGFLALVIYWLLPKGKARLLLAALFTFALACADELHQYFTGGRTSTMQDVYLDTAGAVTFLLLLALVRLASHLRKN</sequence>